<dbReference type="RefSeq" id="XP_024354637.1">
    <property type="nucleotide sequence ID" value="XM_024490772.1"/>
</dbReference>
<keyword evidence="1" id="KW-0812">Transmembrane</keyword>
<organism evidence="2 3">
    <name type="scientific">Echinococcus granulosus</name>
    <name type="common">Hydatid tapeworm</name>
    <dbReference type="NCBI Taxonomy" id="6210"/>
    <lineage>
        <taxon>Eukaryota</taxon>
        <taxon>Metazoa</taxon>
        <taxon>Spiralia</taxon>
        <taxon>Lophotrochozoa</taxon>
        <taxon>Platyhelminthes</taxon>
        <taxon>Cestoda</taxon>
        <taxon>Eucestoda</taxon>
        <taxon>Cyclophyllidea</taxon>
        <taxon>Taeniidae</taxon>
        <taxon>Echinococcus</taxon>
        <taxon>Echinococcus granulosus group</taxon>
    </lineage>
</organism>
<dbReference type="Proteomes" id="UP000019149">
    <property type="component" value="Unassembled WGS sequence"/>
</dbReference>
<evidence type="ECO:0000256" key="1">
    <source>
        <dbReference type="SAM" id="Phobius"/>
    </source>
</evidence>
<accession>W6US17</accession>
<keyword evidence="3" id="KW-1185">Reference proteome</keyword>
<evidence type="ECO:0000313" key="2">
    <source>
        <dbReference type="EMBL" id="EUB63441.1"/>
    </source>
</evidence>
<proteinExistence type="predicted"/>
<dbReference type="EMBL" id="APAU02000006">
    <property type="protein sequence ID" value="EUB63441.1"/>
    <property type="molecule type" value="Genomic_DNA"/>
</dbReference>
<keyword evidence="1" id="KW-0472">Membrane</keyword>
<protein>
    <submittedName>
        <fullName evidence="2">Uncharacterized protein</fullName>
    </submittedName>
</protein>
<dbReference type="AlphaFoldDB" id="W6US17"/>
<name>W6US17_ECHGR</name>
<comment type="caution">
    <text evidence="2">The sequence shown here is derived from an EMBL/GenBank/DDBJ whole genome shotgun (WGS) entry which is preliminary data.</text>
</comment>
<evidence type="ECO:0000313" key="3">
    <source>
        <dbReference type="Proteomes" id="UP000019149"/>
    </source>
</evidence>
<keyword evidence="1" id="KW-1133">Transmembrane helix</keyword>
<dbReference type="GeneID" id="36337238"/>
<sequence length="237" mass="27193">MLTLGGGWEQIFMQLYIIIHLKPKIRVILFQDTSSIVVLMVFSSKRVSVIALQSSSFAFGLVLILINRIIRYKLVSLNGYTFPPTHLIFAPPIKILPISFSDLYLTGNEFWSNFIAINIFTELKAKVFSESFRFSAVTTFAIKETFFSYSLYSNLQIRLVSTRYCFDHRSENEGCAFVFKGKAELLLLFGIECSNLLVIFKAYTENTGFYRNYGSMTLTQSMCCHRNSVLCRKFISL</sequence>
<dbReference type="KEGG" id="egl:EGR_01523"/>
<feature type="transmembrane region" description="Helical" evidence="1">
    <location>
        <begin position="47"/>
        <end position="66"/>
    </location>
</feature>
<dbReference type="CTD" id="36337238"/>
<reference evidence="2 3" key="1">
    <citation type="journal article" date="2013" name="Nat. Genet.">
        <title>The genome of the hydatid tapeworm Echinococcus granulosus.</title>
        <authorList>
            <person name="Zheng H."/>
            <person name="Zhang W."/>
            <person name="Zhang L."/>
            <person name="Zhang Z."/>
            <person name="Li J."/>
            <person name="Lu G."/>
            <person name="Zhu Y."/>
            <person name="Wang Y."/>
            <person name="Huang Y."/>
            <person name="Liu J."/>
            <person name="Kang H."/>
            <person name="Chen J."/>
            <person name="Wang L."/>
            <person name="Chen A."/>
            <person name="Yu S."/>
            <person name="Gao Z."/>
            <person name="Jin L."/>
            <person name="Gu W."/>
            <person name="Wang Z."/>
            <person name="Zhao L."/>
            <person name="Shi B."/>
            <person name="Wen H."/>
            <person name="Lin R."/>
            <person name="Jones M.K."/>
            <person name="Brejova B."/>
            <person name="Vinar T."/>
            <person name="Zhao G."/>
            <person name="McManus D.P."/>
            <person name="Chen Z."/>
            <person name="Zhou Y."/>
            <person name="Wang S."/>
        </authorList>
    </citation>
    <scope>NUCLEOTIDE SEQUENCE [LARGE SCALE GENOMIC DNA]</scope>
</reference>
<gene>
    <name evidence="2" type="ORF">EGR_01523</name>
</gene>